<feature type="transmembrane region" description="Helical" evidence="7">
    <location>
        <begin position="154"/>
        <end position="173"/>
    </location>
</feature>
<dbReference type="Pfam" id="PF08627">
    <property type="entry name" value="CRT-like"/>
    <property type="match status" value="1"/>
</dbReference>
<dbReference type="GO" id="GO:0016020">
    <property type="term" value="C:membrane"/>
    <property type="evidence" value="ECO:0007669"/>
    <property type="project" value="UniProtKB-SubCell"/>
</dbReference>
<keyword evidence="4 7" id="KW-0812">Transmembrane</keyword>
<comment type="caution">
    <text evidence="8">The sequence shown here is derived from an EMBL/GenBank/DDBJ whole genome shotgun (WGS) entry which is preliminary data.</text>
</comment>
<keyword evidence="9" id="KW-1185">Reference proteome</keyword>
<evidence type="ECO:0000256" key="7">
    <source>
        <dbReference type="SAM" id="Phobius"/>
    </source>
</evidence>
<evidence type="ECO:0000256" key="5">
    <source>
        <dbReference type="ARBA" id="ARBA00022989"/>
    </source>
</evidence>
<evidence type="ECO:0000256" key="2">
    <source>
        <dbReference type="ARBA" id="ARBA00006690"/>
    </source>
</evidence>
<comment type="subcellular location">
    <subcellularLocation>
        <location evidence="1">Membrane</location>
        <topology evidence="1">Multi-pass membrane protein</topology>
    </subcellularLocation>
</comment>
<gene>
    <name evidence="8" type="ORF">KC19_11G088900</name>
</gene>
<sequence>MQIIVIAITTLIMSTTNKILYKMALVPMKNYPFFLAQILTFGYVIVYSSILLYRYKNGLVTREMLKMPKKPFIAIGFLEALGLAIGMAAAINLPGASIPILNQVYLVWQLIFSATILKKKYSLGQIVGCLLVLIGVVIAITSEFKVHSLEQSGLFWPMIMVCSSAFSAGASIIKESIFLDSKKHLQGKSLDIFVVNTCGSTAQAFFVFLLLPFLSHLKGIRVHELPRYFKEGALCFFNCNAADQGFYGAPIVPLMYVIVNLAFNIFNLSLLKESSAVVSSLCTTLSLPVSIWAFTFNLPLLGTPTTLPQGLYVGTIILILGLIIYNFLGKNNEVKQ</sequence>
<protein>
    <submittedName>
        <fullName evidence="8">Uncharacterized protein</fullName>
    </submittedName>
</protein>
<keyword evidence="5 7" id="KW-1133">Transmembrane helix</keyword>
<name>A0A8T0GGK9_CERPU</name>
<feature type="transmembrane region" description="Helical" evidence="7">
    <location>
        <begin position="72"/>
        <end position="91"/>
    </location>
</feature>
<keyword evidence="3" id="KW-0813">Transport</keyword>
<feature type="transmembrane region" description="Helical" evidence="7">
    <location>
        <begin position="193"/>
        <end position="214"/>
    </location>
</feature>
<evidence type="ECO:0000256" key="1">
    <source>
        <dbReference type="ARBA" id="ARBA00004141"/>
    </source>
</evidence>
<evidence type="ECO:0000256" key="3">
    <source>
        <dbReference type="ARBA" id="ARBA00022448"/>
    </source>
</evidence>
<evidence type="ECO:0000313" key="8">
    <source>
        <dbReference type="EMBL" id="KAG0556918.1"/>
    </source>
</evidence>
<dbReference type="Proteomes" id="UP000822688">
    <property type="component" value="Chromosome 11"/>
</dbReference>
<dbReference type="InterPro" id="IPR037185">
    <property type="entry name" value="EmrE-like"/>
</dbReference>
<dbReference type="SUPFAM" id="SSF103481">
    <property type="entry name" value="Multidrug resistance efflux transporter EmrE"/>
    <property type="match status" value="1"/>
</dbReference>
<feature type="transmembrane region" description="Helical" evidence="7">
    <location>
        <begin position="34"/>
        <end position="52"/>
    </location>
</feature>
<evidence type="ECO:0000256" key="4">
    <source>
        <dbReference type="ARBA" id="ARBA00022692"/>
    </source>
</evidence>
<feature type="transmembrane region" description="Helical" evidence="7">
    <location>
        <begin position="278"/>
        <end position="298"/>
    </location>
</feature>
<dbReference type="EMBL" id="CM026432">
    <property type="protein sequence ID" value="KAG0556918.1"/>
    <property type="molecule type" value="Genomic_DNA"/>
</dbReference>
<dbReference type="AlphaFoldDB" id="A0A8T0GGK9"/>
<accession>A0A8T0GGK9</accession>
<evidence type="ECO:0000313" key="9">
    <source>
        <dbReference type="Proteomes" id="UP000822688"/>
    </source>
</evidence>
<organism evidence="8 9">
    <name type="scientific">Ceratodon purpureus</name>
    <name type="common">Fire moss</name>
    <name type="synonym">Dicranum purpureum</name>
    <dbReference type="NCBI Taxonomy" id="3225"/>
    <lineage>
        <taxon>Eukaryota</taxon>
        <taxon>Viridiplantae</taxon>
        <taxon>Streptophyta</taxon>
        <taxon>Embryophyta</taxon>
        <taxon>Bryophyta</taxon>
        <taxon>Bryophytina</taxon>
        <taxon>Bryopsida</taxon>
        <taxon>Dicranidae</taxon>
        <taxon>Pseudoditrichales</taxon>
        <taxon>Ditrichaceae</taxon>
        <taxon>Ceratodon</taxon>
    </lineage>
</organism>
<reference evidence="8 9" key="1">
    <citation type="submission" date="2020-06" db="EMBL/GenBank/DDBJ databases">
        <title>WGS assembly of Ceratodon purpureus strain R40.</title>
        <authorList>
            <person name="Carey S.B."/>
            <person name="Jenkins J."/>
            <person name="Shu S."/>
            <person name="Lovell J.T."/>
            <person name="Sreedasyam A."/>
            <person name="Maumus F."/>
            <person name="Tiley G.P."/>
            <person name="Fernandez-Pozo N."/>
            <person name="Barry K."/>
            <person name="Chen C."/>
            <person name="Wang M."/>
            <person name="Lipzen A."/>
            <person name="Daum C."/>
            <person name="Saski C.A."/>
            <person name="Payton A.C."/>
            <person name="Mcbreen J.C."/>
            <person name="Conrad R.E."/>
            <person name="Kollar L.M."/>
            <person name="Olsson S."/>
            <person name="Huttunen S."/>
            <person name="Landis J.B."/>
            <person name="Wickett N.J."/>
            <person name="Johnson M.G."/>
            <person name="Rensing S.A."/>
            <person name="Grimwood J."/>
            <person name="Schmutz J."/>
            <person name="Mcdaniel S.F."/>
        </authorList>
    </citation>
    <scope>NUCLEOTIDE SEQUENCE [LARGE SCALE GENOMIC DNA]</scope>
    <source>
        <strain evidence="8 9">R40</strain>
    </source>
</reference>
<feature type="transmembrane region" description="Helical" evidence="7">
    <location>
        <begin position="97"/>
        <end position="116"/>
    </location>
</feature>
<feature type="non-terminal residue" evidence="8">
    <location>
        <position position="336"/>
    </location>
</feature>
<feature type="transmembrane region" description="Helical" evidence="7">
    <location>
        <begin position="246"/>
        <end position="266"/>
    </location>
</feature>
<proteinExistence type="inferred from homology"/>
<dbReference type="PANTHER" id="PTHR31326:SF1">
    <property type="entry name" value="PROTEIN CLT2, CHLOROPLASTIC"/>
    <property type="match status" value="1"/>
</dbReference>
<feature type="transmembrane region" description="Helical" evidence="7">
    <location>
        <begin position="123"/>
        <end position="142"/>
    </location>
</feature>
<keyword evidence="6 7" id="KW-0472">Membrane</keyword>
<evidence type="ECO:0000256" key="6">
    <source>
        <dbReference type="ARBA" id="ARBA00023136"/>
    </source>
</evidence>
<dbReference type="PANTHER" id="PTHR31326">
    <property type="entry name" value="PROTEIN CLT2, CHLOROPLASTIC"/>
    <property type="match status" value="1"/>
</dbReference>
<dbReference type="InterPro" id="IPR013936">
    <property type="entry name" value="CRT-like"/>
</dbReference>
<feature type="transmembrane region" description="Helical" evidence="7">
    <location>
        <begin position="310"/>
        <end position="328"/>
    </location>
</feature>
<comment type="similarity">
    <text evidence="2">Belongs to the CRT-like transporter family.</text>
</comment>